<sequence>MVEWTAASRTGAITVRTTEQGLPLGISIDDAELKRDPQELAAEVLRLCKHAANRAGLARRAEFEAAGLSSDALALMGLPTPEQVARQEIVEEEEYETEPRSWLRSV</sequence>
<evidence type="ECO:0000313" key="2">
    <source>
        <dbReference type="Proteomes" id="UP000694257"/>
    </source>
</evidence>
<proteinExistence type="predicted"/>
<protein>
    <recommendedName>
        <fullName evidence="3">YbaB/EbfC DNA-binding family protein</fullName>
    </recommendedName>
</protein>
<accession>A0ABX8S093</accession>
<reference evidence="1 2" key="1">
    <citation type="submission" date="2021-07" db="EMBL/GenBank/DDBJ databases">
        <title>Whole Genome Sequence of Nocardia Iowensis.</title>
        <authorList>
            <person name="Lamm A."/>
            <person name="Collins-Fairclough A.M."/>
            <person name="Bunk B."/>
            <person name="Sproer C."/>
        </authorList>
    </citation>
    <scope>NUCLEOTIDE SEQUENCE [LARGE SCALE GENOMIC DNA]</scope>
    <source>
        <strain evidence="1 2">NRRL 5646</strain>
    </source>
</reference>
<name>A0ABX8S093_NOCIO</name>
<keyword evidence="2" id="KW-1185">Reference proteome</keyword>
<evidence type="ECO:0008006" key="3">
    <source>
        <dbReference type="Google" id="ProtNLM"/>
    </source>
</evidence>
<dbReference type="EMBL" id="CP078145">
    <property type="protein sequence ID" value="QXN95332.1"/>
    <property type="molecule type" value="Genomic_DNA"/>
</dbReference>
<evidence type="ECO:0000313" key="1">
    <source>
        <dbReference type="EMBL" id="QXN95332.1"/>
    </source>
</evidence>
<dbReference type="Proteomes" id="UP000694257">
    <property type="component" value="Chromosome"/>
</dbReference>
<organism evidence="1 2">
    <name type="scientific">Nocardia iowensis</name>
    <dbReference type="NCBI Taxonomy" id="204891"/>
    <lineage>
        <taxon>Bacteria</taxon>
        <taxon>Bacillati</taxon>
        <taxon>Actinomycetota</taxon>
        <taxon>Actinomycetes</taxon>
        <taxon>Mycobacteriales</taxon>
        <taxon>Nocardiaceae</taxon>
        <taxon>Nocardia</taxon>
    </lineage>
</organism>
<gene>
    <name evidence="1" type="ORF">KV110_04935</name>
</gene>